<keyword evidence="9" id="KW-1003">Cell membrane</keyword>
<dbReference type="NCBIfam" id="TIGR01948">
    <property type="entry name" value="rnfE"/>
    <property type="match status" value="1"/>
</dbReference>
<dbReference type="EMBL" id="JH600070">
    <property type="protein sequence ID" value="EIJ41252.1"/>
    <property type="molecule type" value="Genomic_DNA"/>
</dbReference>
<feature type="transmembrane region" description="Helical" evidence="9">
    <location>
        <begin position="98"/>
        <end position="116"/>
    </location>
</feature>
<evidence type="ECO:0000256" key="8">
    <source>
        <dbReference type="ARBA" id="ARBA00023136"/>
    </source>
</evidence>
<keyword evidence="6 9" id="KW-0249">Electron transport</keyword>
<protein>
    <recommendedName>
        <fullName evidence="9">Ion-translocating oxidoreductase complex subunit E</fullName>
        <ecNumber evidence="9">7.-.-.-</ecNumber>
    </recommendedName>
    <alternativeName>
        <fullName evidence="9">Rnf electron transport complex subunit E</fullName>
    </alternativeName>
</protein>
<gene>
    <name evidence="9" type="primary">rnfE</name>
    <name evidence="10" type="ORF">BegalDRAFT_0332</name>
</gene>
<dbReference type="InterPro" id="IPR003667">
    <property type="entry name" value="NqrDE/RnfAE"/>
</dbReference>
<feature type="transmembrane region" description="Helical" evidence="9">
    <location>
        <begin position="183"/>
        <end position="203"/>
    </location>
</feature>
<sequence length="227" mass="24354">MATNYGKIMRDGLWDNNPVLAQQLALCPALAVTTTATNGLGMGLSTLLVLVLTNLVIALVRDIVTPEVRIPVFIVLIAAVVTIIDMCINAFLHDLYKVLGLFIPLIVTNCVILGRAESFASRNSIPASIVDGFAMGLGFTIMLTIMGGIREIIGSGTLFAQASSLLGQSFHFLEMTIIPDYKGYLLMILPPGAFIVMGFLIAAKRVWESRRKTVSAPALDSVETPAT</sequence>
<keyword evidence="2 9" id="KW-0813">Transport</keyword>
<dbReference type="Pfam" id="PF02508">
    <property type="entry name" value="Rnf-Nqr"/>
    <property type="match status" value="1"/>
</dbReference>
<dbReference type="PANTHER" id="PTHR30586">
    <property type="entry name" value="ELECTRON TRANSPORT COMPLEX PROTEIN RNFE"/>
    <property type="match status" value="1"/>
</dbReference>
<evidence type="ECO:0000256" key="7">
    <source>
        <dbReference type="ARBA" id="ARBA00022989"/>
    </source>
</evidence>
<evidence type="ECO:0000256" key="9">
    <source>
        <dbReference type="HAMAP-Rule" id="MF_00478"/>
    </source>
</evidence>
<keyword evidence="7 9" id="KW-1133">Transmembrane helix</keyword>
<keyword evidence="8 9" id="KW-0472">Membrane</keyword>
<organism evidence="10 11">
    <name type="scientific">Beggiatoa alba B18LD</name>
    <dbReference type="NCBI Taxonomy" id="395493"/>
    <lineage>
        <taxon>Bacteria</taxon>
        <taxon>Pseudomonadati</taxon>
        <taxon>Pseudomonadota</taxon>
        <taxon>Gammaproteobacteria</taxon>
        <taxon>Thiotrichales</taxon>
        <taxon>Thiotrichaceae</taxon>
        <taxon>Beggiatoa</taxon>
    </lineage>
</organism>
<dbReference type="STRING" id="395493.BegalDRAFT_0332"/>
<evidence type="ECO:0000256" key="6">
    <source>
        <dbReference type="ARBA" id="ARBA00022982"/>
    </source>
</evidence>
<evidence type="ECO:0000313" key="10">
    <source>
        <dbReference type="EMBL" id="EIJ41252.1"/>
    </source>
</evidence>
<evidence type="ECO:0000256" key="2">
    <source>
        <dbReference type="ARBA" id="ARBA00022448"/>
    </source>
</evidence>
<dbReference type="EC" id="7.-.-.-" evidence="9"/>
<dbReference type="PIRSF" id="PIRSF006102">
    <property type="entry name" value="NQR_DE"/>
    <property type="match status" value="1"/>
</dbReference>
<dbReference type="GO" id="GO:0012505">
    <property type="term" value="C:endomembrane system"/>
    <property type="evidence" value="ECO:0007669"/>
    <property type="project" value="UniProtKB-SubCell"/>
</dbReference>
<keyword evidence="5 9" id="KW-1278">Translocase</keyword>
<evidence type="ECO:0000313" key="11">
    <source>
        <dbReference type="Proteomes" id="UP000005744"/>
    </source>
</evidence>
<dbReference type="HAMAP" id="MF_00478">
    <property type="entry name" value="RsxE_RnfE"/>
    <property type="match status" value="1"/>
</dbReference>
<dbReference type="OrthoDB" id="9782945at2"/>
<keyword evidence="3 9" id="KW-0997">Cell inner membrane</keyword>
<evidence type="ECO:0000256" key="1">
    <source>
        <dbReference type="ARBA" id="ARBA00004127"/>
    </source>
</evidence>
<dbReference type="eggNOG" id="COG4660">
    <property type="taxonomic scope" value="Bacteria"/>
</dbReference>
<dbReference type="AlphaFoldDB" id="I3CCA9"/>
<dbReference type="Proteomes" id="UP000005744">
    <property type="component" value="Unassembled WGS sequence"/>
</dbReference>
<feature type="transmembrane region" description="Helical" evidence="9">
    <location>
        <begin position="128"/>
        <end position="149"/>
    </location>
</feature>
<name>I3CCA9_9GAMM</name>
<proteinExistence type="inferred from homology"/>
<dbReference type="HOGENOM" id="CLU_046659_1_0_6"/>
<evidence type="ECO:0000256" key="3">
    <source>
        <dbReference type="ARBA" id="ARBA00022519"/>
    </source>
</evidence>
<comment type="subcellular location">
    <subcellularLocation>
        <location evidence="9">Cell inner membrane</location>
        <topology evidence="9">Multi-pass membrane protein</topology>
    </subcellularLocation>
    <subcellularLocation>
        <location evidence="1">Endomembrane system</location>
        <topology evidence="1">Multi-pass membrane protein</topology>
    </subcellularLocation>
</comment>
<comment type="similarity">
    <text evidence="9">Belongs to the NqrDE/RnfAE family.</text>
</comment>
<comment type="subunit">
    <text evidence="9">The complex is composed of six subunits: RnfA, RnfB, RnfC, RnfD, RnfE and RnfG.</text>
</comment>
<dbReference type="GO" id="GO:0022900">
    <property type="term" value="P:electron transport chain"/>
    <property type="evidence" value="ECO:0007669"/>
    <property type="project" value="UniProtKB-UniRule"/>
</dbReference>
<reference evidence="10 11" key="1">
    <citation type="submission" date="2011-11" db="EMBL/GenBank/DDBJ databases">
        <title>Improved High-Quality Draft sequence of Beggiatoa alba B18lD.</title>
        <authorList>
            <consortium name="US DOE Joint Genome Institute"/>
            <person name="Lucas S."/>
            <person name="Han J."/>
            <person name="Lapidus A."/>
            <person name="Cheng J.-F."/>
            <person name="Goodwin L."/>
            <person name="Pitluck S."/>
            <person name="Peters L."/>
            <person name="Mikhailova N."/>
            <person name="Held B."/>
            <person name="Detter J.C."/>
            <person name="Han C."/>
            <person name="Tapia R."/>
            <person name="Land M."/>
            <person name="Hauser L."/>
            <person name="Kyrpides N."/>
            <person name="Ivanova N."/>
            <person name="Pagani I."/>
            <person name="Samuel K."/>
            <person name="Teske A."/>
            <person name="Mueller J."/>
            <person name="Woyke T."/>
        </authorList>
    </citation>
    <scope>NUCLEOTIDE SEQUENCE [LARGE SCALE GENOMIC DNA]</scope>
    <source>
        <strain evidence="10 11">B18LD</strain>
    </source>
</reference>
<accession>I3CCA9</accession>
<comment type="function">
    <text evidence="9">Part of a membrane-bound complex that couples electron transfer with translocation of ions across the membrane.</text>
</comment>
<evidence type="ECO:0000256" key="4">
    <source>
        <dbReference type="ARBA" id="ARBA00022692"/>
    </source>
</evidence>
<dbReference type="RefSeq" id="WP_002683033.1">
    <property type="nucleotide sequence ID" value="NZ_JH600070.1"/>
</dbReference>
<dbReference type="InterPro" id="IPR010968">
    <property type="entry name" value="RnfE"/>
</dbReference>
<keyword evidence="4 9" id="KW-0812">Transmembrane</keyword>
<dbReference type="NCBIfam" id="NF009070">
    <property type="entry name" value="PRK12405.1"/>
    <property type="match status" value="1"/>
</dbReference>
<feature type="transmembrane region" description="Helical" evidence="9">
    <location>
        <begin position="72"/>
        <end position="92"/>
    </location>
</feature>
<evidence type="ECO:0000256" key="5">
    <source>
        <dbReference type="ARBA" id="ARBA00022967"/>
    </source>
</evidence>
<feature type="transmembrane region" description="Helical" evidence="9">
    <location>
        <begin position="41"/>
        <end position="60"/>
    </location>
</feature>
<dbReference type="GO" id="GO:0005886">
    <property type="term" value="C:plasma membrane"/>
    <property type="evidence" value="ECO:0007669"/>
    <property type="project" value="UniProtKB-SubCell"/>
</dbReference>
<keyword evidence="11" id="KW-1185">Reference proteome</keyword>
<dbReference type="PANTHER" id="PTHR30586:SF0">
    <property type="entry name" value="ION-TRANSLOCATING OXIDOREDUCTASE COMPLEX SUBUNIT E"/>
    <property type="match status" value="1"/>
</dbReference>